<evidence type="ECO:0000313" key="1">
    <source>
        <dbReference type="EMBL" id="KAF6202975.1"/>
    </source>
</evidence>
<comment type="caution">
    <text evidence="1">The sequence shown here is derived from an EMBL/GenBank/DDBJ whole genome shotgun (WGS) entry which is preliminary data.</text>
</comment>
<sequence length="96" mass="11625">MWSRSPIPVPSLPSSLEIEGKYEEARWIPSWSYIPMTSHACYKCQRIYRRKQALSRHLKYECGIEAQFHCPHCPHRSKLKENWRRHIALRHFHLNK</sequence>
<dbReference type="EMBL" id="WIXP02000011">
    <property type="protein sequence ID" value="KAF6202975.1"/>
    <property type="molecule type" value="Genomic_DNA"/>
</dbReference>
<organism evidence="1 2">
    <name type="scientific">Apolygus lucorum</name>
    <name type="common">Small green plant bug</name>
    <name type="synonym">Lygocoris lucorum</name>
    <dbReference type="NCBI Taxonomy" id="248454"/>
    <lineage>
        <taxon>Eukaryota</taxon>
        <taxon>Metazoa</taxon>
        <taxon>Ecdysozoa</taxon>
        <taxon>Arthropoda</taxon>
        <taxon>Hexapoda</taxon>
        <taxon>Insecta</taxon>
        <taxon>Pterygota</taxon>
        <taxon>Neoptera</taxon>
        <taxon>Paraneoptera</taxon>
        <taxon>Hemiptera</taxon>
        <taxon>Heteroptera</taxon>
        <taxon>Panheteroptera</taxon>
        <taxon>Cimicomorpha</taxon>
        <taxon>Miridae</taxon>
        <taxon>Mirini</taxon>
        <taxon>Apolygus</taxon>
    </lineage>
</organism>
<keyword evidence="2" id="KW-1185">Reference proteome</keyword>
<evidence type="ECO:0008006" key="3">
    <source>
        <dbReference type="Google" id="ProtNLM"/>
    </source>
</evidence>
<dbReference type="Gene3D" id="3.30.160.60">
    <property type="entry name" value="Classic Zinc Finger"/>
    <property type="match status" value="1"/>
</dbReference>
<dbReference type="Proteomes" id="UP000466442">
    <property type="component" value="Unassembled WGS sequence"/>
</dbReference>
<name>A0A8S9X5Z1_APOLU</name>
<proteinExistence type="predicted"/>
<gene>
    <name evidence="1" type="ORF">GE061_003386</name>
</gene>
<reference evidence="1" key="1">
    <citation type="journal article" date="2021" name="Mol. Ecol. Resour.">
        <title>Apolygus lucorum genome provides insights into omnivorousness and mesophyll feeding.</title>
        <authorList>
            <person name="Liu Y."/>
            <person name="Liu H."/>
            <person name="Wang H."/>
            <person name="Huang T."/>
            <person name="Liu B."/>
            <person name="Yang B."/>
            <person name="Yin L."/>
            <person name="Li B."/>
            <person name="Zhang Y."/>
            <person name="Zhang S."/>
            <person name="Jiang F."/>
            <person name="Zhang X."/>
            <person name="Ren Y."/>
            <person name="Wang B."/>
            <person name="Wang S."/>
            <person name="Lu Y."/>
            <person name="Wu K."/>
            <person name="Fan W."/>
            <person name="Wang G."/>
        </authorList>
    </citation>
    <scope>NUCLEOTIDE SEQUENCE</scope>
    <source>
        <strain evidence="1">12Hb</strain>
    </source>
</reference>
<evidence type="ECO:0000313" key="2">
    <source>
        <dbReference type="Proteomes" id="UP000466442"/>
    </source>
</evidence>
<dbReference type="OrthoDB" id="10004641at2759"/>
<accession>A0A8S9X5Z1</accession>
<dbReference type="AlphaFoldDB" id="A0A8S9X5Z1"/>
<protein>
    <recommendedName>
        <fullName evidence="3">C2H2-type domain-containing protein</fullName>
    </recommendedName>
</protein>